<name>A0AAE0WLS2_9PEZI</name>
<dbReference type="PANTHER" id="PTHR20963">
    <property type="entry name" value="MULTIPLE INOSITOL POLYPHOSPHATE PHOSPHATASE-RELATED"/>
    <property type="match status" value="1"/>
</dbReference>
<dbReference type="AlphaFoldDB" id="A0AAE0WLS2"/>
<proteinExistence type="predicted"/>
<evidence type="ECO:0000256" key="4">
    <source>
        <dbReference type="SAM" id="SignalP"/>
    </source>
</evidence>
<evidence type="ECO:0000313" key="5">
    <source>
        <dbReference type="EMBL" id="KAK3674053.1"/>
    </source>
</evidence>
<comment type="caution">
    <text evidence="5">The sequence shown here is derived from an EMBL/GenBank/DDBJ whole genome shotgun (WGS) entry which is preliminary data.</text>
</comment>
<sequence>MDLLSFTVLLSASLTLAQNQQPLYSTYAFNPLQHLAGIAPYFEPADPPRDPSPPQGCSVTRAAYLVRHAAINANDFDYEEYLEPFGKKLANTTVDWKRTTISAQSFIHGLEMIDDEIEMVTISESKKAGADSLTPYSSCPGYSSSAGSKQSSTYVKTYTAPILARFKSLAPAFNWTSDDVVGMQEWCGYDTVIRGSSPFCSPSLFRADEWLQFEYSQDIMYHYNTGYGQPLSGTIGFPWLNATLNTLSAPPSEDDQDIYVSFTHRELPPTVLVALGIFNNSESTGINNPNATMPLDRINYHRQWVSSYILPFLTNVAIEQMNCSASYGYENVTDPTFYRVVVNQSPQTLPDCYDGPLESCSASGMQKLVQKRGEMFGNFSAACGVTYDNTTDVLSIYSRNLTGRSVGK</sequence>
<organism evidence="5 6">
    <name type="scientific">Recurvomyces mirabilis</name>
    <dbReference type="NCBI Taxonomy" id="574656"/>
    <lineage>
        <taxon>Eukaryota</taxon>
        <taxon>Fungi</taxon>
        <taxon>Dikarya</taxon>
        <taxon>Ascomycota</taxon>
        <taxon>Pezizomycotina</taxon>
        <taxon>Dothideomycetes</taxon>
        <taxon>Dothideomycetidae</taxon>
        <taxon>Mycosphaerellales</taxon>
        <taxon>Teratosphaeriaceae</taxon>
        <taxon>Recurvomyces</taxon>
    </lineage>
</organism>
<dbReference type="Pfam" id="PF00328">
    <property type="entry name" value="His_Phos_2"/>
    <property type="match status" value="1"/>
</dbReference>
<dbReference type="InterPro" id="IPR016274">
    <property type="entry name" value="Histidine_acid_Pase_euk"/>
</dbReference>
<keyword evidence="2" id="KW-0325">Glycoprotein</keyword>
<protein>
    <recommendedName>
        <fullName evidence="7">Acid phosphatase</fullName>
    </recommendedName>
</protein>
<dbReference type="InterPro" id="IPR029033">
    <property type="entry name" value="His_PPase_superfam"/>
</dbReference>
<feature type="chain" id="PRO_5042201795" description="Acid phosphatase" evidence="4">
    <location>
        <begin position="18"/>
        <end position="408"/>
    </location>
</feature>
<dbReference type="PIRSF" id="PIRSF000894">
    <property type="entry name" value="Acid_phosphatase"/>
    <property type="match status" value="1"/>
</dbReference>
<feature type="disulfide bond" evidence="3">
    <location>
        <begin position="352"/>
        <end position="360"/>
    </location>
</feature>
<evidence type="ECO:0000256" key="1">
    <source>
        <dbReference type="ARBA" id="ARBA00022801"/>
    </source>
</evidence>
<keyword evidence="4" id="KW-0732">Signal</keyword>
<reference evidence="5" key="1">
    <citation type="submission" date="2023-07" db="EMBL/GenBank/DDBJ databases">
        <title>Black Yeasts Isolated from many extreme environments.</title>
        <authorList>
            <person name="Coleine C."/>
            <person name="Stajich J.E."/>
            <person name="Selbmann L."/>
        </authorList>
    </citation>
    <scope>NUCLEOTIDE SEQUENCE</scope>
    <source>
        <strain evidence="5">CCFEE 5485</strain>
    </source>
</reference>
<dbReference type="SUPFAM" id="SSF53254">
    <property type="entry name" value="Phosphoglycerate mutase-like"/>
    <property type="match status" value="1"/>
</dbReference>
<evidence type="ECO:0000313" key="6">
    <source>
        <dbReference type="Proteomes" id="UP001274830"/>
    </source>
</evidence>
<dbReference type="Gene3D" id="3.40.50.1240">
    <property type="entry name" value="Phosphoglycerate mutase-like"/>
    <property type="match status" value="1"/>
</dbReference>
<feature type="disulfide bond" evidence="3">
    <location>
        <begin position="187"/>
        <end position="200"/>
    </location>
</feature>
<dbReference type="InterPro" id="IPR000560">
    <property type="entry name" value="His_Pase_clade-2"/>
</dbReference>
<dbReference type="GO" id="GO:0003993">
    <property type="term" value="F:acid phosphatase activity"/>
    <property type="evidence" value="ECO:0007669"/>
    <property type="project" value="TreeGrafter"/>
</dbReference>
<keyword evidence="1" id="KW-0378">Hydrolase</keyword>
<dbReference type="PANTHER" id="PTHR20963:SF14">
    <property type="entry name" value="ACID PHOSPHATASE, PUTATIVE-RELATED"/>
    <property type="match status" value="1"/>
</dbReference>
<dbReference type="Proteomes" id="UP001274830">
    <property type="component" value="Unassembled WGS sequence"/>
</dbReference>
<gene>
    <name evidence="5" type="ORF">LTR78_005900</name>
</gene>
<evidence type="ECO:0008006" key="7">
    <source>
        <dbReference type="Google" id="ProtNLM"/>
    </source>
</evidence>
<accession>A0AAE0WLS2</accession>
<keyword evidence="6" id="KW-1185">Reference proteome</keyword>
<dbReference type="CDD" id="cd07061">
    <property type="entry name" value="HP_HAP_like"/>
    <property type="match status" value="1"/>
</dbReference>
<dbReference type="EMBL" id="JAUTXT010000021">
    <property type="protein sequence ID" value="KAK3674053.1"/>
    <property type="molecule type" value="Genomic_DNA"/>
</dbReference>
<feature type="signal peptide" evidence="4">
    <location>
        <begin position="1"/>
        <end position="17"/>
    </location>
</feature>
<evidence type="ECO:0000256" key="2">
    <source>
        <dbReference type="ARBA" id="ARBA00023180"/>
    </source>
</evidence>
<evidence type="ECO:0000256" key="3">
    <source>
        <dbReference type="PIRSR" id="PIRSR000894-2"/>
    </source>
</evidence>
<dbReference type="GO" id="GO:0009277">
    <property type="term" value="C:fungal-type cell wall"/>
    <property type="evidence" value="ECO:0007669"/>
    <property type="project" value="TreeGrafter"/>
</dbReference>
<keyword evidence="3" id="KW-1015">Disulfide bond</keyword>